<dbReference type="RefSeq" id="XP_024704403.1">
    <property type="nucleotide sequence ID" value="XM_024847689.1"/>
</dbReference>
<feature type="region of interest" description="Disordered" evidence="1">
    <location>
        <begin position="215"/>
        <end position="255"/>
    </location>
</feature>
<feature type="compositionally biased region" description="Polar residues" evidence="1">
    <location>
        <begin position="217"/>
        <end position="239"/>
    </location>
</feature>
<dbReference type="AlphaFoldDB" id="A0A2I2G893"/>
<name>A0A2I2G893_9EURO</name>
<dbReference type="VEuPathDB" id="FungiDB:P170DRAFT_426074"/>
<comment type="caution">
    <text evidence="2">The sequence shown here is derived from an EMBL/GenBank/DDBJ whole genome shotgun (WGS) entry which is preliminary data.</text>
</comment>
<feature type="compositionally biased region" description="Acidic residues" evidence="1">
    <location>
        <begin position="448"/>
        <end position="465"/>
    </location>
</feature>
<evidence type="ECO:0000313" key="2">
    <source>
        <dbReference type="EMBL" id="PLB49101.1"/>
    </source>
</evidence>
<sequence>MCHYTLYHSSACGHITSFNMESCASIINSMRKGKSNMYCEYSSFSHHVVFHNNEYSCCKCDAETNAKPMTDIDHEWQKIHLEGMDLVSDGYPCAVSSEISPGNISKRTLSPMRCVIHRCLPMDIPYEPGCEPDEEQQGAPKASSAAPFKRPIERSCPGPAELKGDCPRAALRPTAACYAPLGSDSASCVSDRDYEDYERVLLSRKLFGVPSRLVPTPQDSLTDQTPEFKSQSPCSQTNIPDPKDDDFSQINAADANDPFDMGAAVDNDFVTVVQNMADSNIPTFHLMSAEEEKEAKPKKKARKQKPNLAPINTNLPYSSEWEVSIQKTPSSKLEQALEEAMSDDAPVPVSIASPKFVTPDYRKPSAQRVDTGLISPRQTSPILASPQKNYFQPPPPSGDWSGDEQHDESGTMLDWILSTYYESYGSKLSRRKWMERMNRGASFCTFAESDESDESEESEESEDYEIMNKEPNDNRDVSVFSDESDAMNFDPLEDSGAESMLFMIGNRDHMDRNTTPDREVPAPQKSPQLFAPKPHRPMGGLCQEWAQKVEAQQQVRDTFPTQLVGSQFLSDKSIASLSPPIGTCDPDDELAVWAQSVRDTRSSWQNPPMNPSMAAFAKTEAPRMPLANEKEPVFGTMQYAAKYGLPQPTLTEHMAAQSRAAKFVPLPGLGQNTPREDAQGPQPACGQNLFCPPGLGPMPMFNDQSCEPSAPFSVNQTPCLRSRRLWARQPFRELPELRSFEGIRLPFSSRLDPMVNSVSETWILHPEVRSDLNEQRRRCDAYW</sequence>
<evidence type="ECO:0000313" key="3">
    <source>
        <dbReference type="Proteomes" id="UP000234275"/>
    </source>
</evidence>
<feature type="region of interest" description="Disordered" evidence="1">
    <location>
        <begin position="130"/>
        <end position="156"/>
    </location>
</feature>
<accession>A0A2I2G893</accession>
<dbReference type="Proteomes" id="UP000234275">
    <property type="component" value="Unassembled WGS sequence"/>
</dbReference>
<dbReference type="OrthoDB" id="4511119at2759"/>
<dbReference type="EMBL" id="MSFO01000004">
    <property type="protein sequence ID" value="PLB49101.1"/>
    <property type="molecule type" value="Genomic_DNA"/>
</dbReference>
<feature type="compositionally biased region" description="Polar residues" evidence="1">
    <location>
        <begin position="377"/>
        <end position="390"/>
    </location>
</feature>
<proteinExistence type="predicted"/>
<feature type="region of interest" description="Disordered" evidence="1">
    <location>
        <begin position="289"/>
        <end position="313"/>
    </location>
</feature>
<evidence type="ECO:0000256" key="1">
    <source>
        <dbReference type="SAM" id="MobiDB-lite"/>
    </source>
</evidence>
<dbReference type="GeneID" id="36555388"/>
<keyword evidence="3" id="KW-1185">Reference proteome</keyword>
<feature type="region of interest" description="Disordered" evidence="1">
    <location>
        <begin position="377"/>
        <end position="407"/>
    </location>
</feature>
<feature type="compositionally biased region" description="Basic and acidic residues" evidence="1">
    <location>
        <begin position="466"/>
        <end position="475"/>
    </location>
</feature>
<feature type="region of interest" description="Disordered" evidence="1">
    <location>
        <begin position="511"/>
        <end position="532"/>
    </location>
</feature>
<gene>
    <name evidence="2" type="ORF">P170DRAFT_426074</name>
</gene>
<protein>
    <submittedName>
        <fullName evidence="2">Uncharacterized protein</fullName>
    </submittedName>
</protein>
<reference evidence="2 3" key="1">
    <citation type="submission" date="2016-12" db="EMBL/GenBank/DDBJ databases">
        <title>The genomes of Aspergillus section Nigri reveals drivers in fungal speciation.</title>
        <authorList>
            <consortium name="DOE Joint Genome Institute"/>
            <person name="Vesth T.C."/>
            <person name="Nybo J."/>
            <person name="Theobald S."/>
            <person name="Brandl J."/>
            <person name="Frisvad J.C."/>
            <person name="Nielsen K.F."/>
            <person name="Lyhne E.K."/>
            <person name="Kogle M.E."/>
            <person name="Kuo A."/>
            <person name="Riley R."/>
            <person name="Clum A."/>
            <person name="Nolan M."/>
            <person name="Lipzen A."/>
            <person name="Salamov A."/>
            <person name="Henrissat B."/>
            <person name="Wiebenga A."/>
            <person name="De Vries R.P."/>
            <person name="Grigoriev I.V."/>
            <person name="Mortensen U.H."/>
            <person name="Andersen M.R."/>
            <person name="Baker S.E."/>
        </authorList>
    </citation>
    <scope>NUCLEOTIDE SEQUENCE [LARGE SCALE GENOMIC DNA]</scope>
    <source>
        <strain evidence="2 3">IBT 23096</strain>
    </source>
</reference>
<feature type="compositionally biased region" description="Basic and acidic residues" evidence="1">
    <location>
        <begin position="511"/>
        <end position="520"/>
    </location>
</feature>
<organism evidence="2 3">
    <name type="scientific">Aspergillus steynii IBT 23096</name>
    <dbReference type="NCBI Taxonomy" id="1392250"/>
    <lineage>
        <taxon>Eukaryota</taxon>
        <taxon>Fungi</taxon>
        <taxon>Dikarya</taxon>
        <taxon>Ascomycota</taxon>
        <taxon>Pezizomycotina</taxon>
        <taxon>Eurotiomycetes</taxon>
        <taxon>Eurotiomycetidae</taxon>
        <taxon>Eurotiales</taxon>
        <taxon>Aspergillaceae</taxon>
        <taxon>Aspergillus</taxon>
        <taxon>Aspergillus subgen. Circumdati</taxon>
    </lineage>
</organism>
<feature type="region of interest" description="Disordered" evidence="1">
    <location>
        <begin position="445"/>
        <end position="475"/>
    </location>
</feature>
<feature type="compositionally biased region" description="Basic residues" evidence="1">
    <location>
        <begin position="296"/>
        <end position="305"/>
    </location>
</feature>